<dbReference type="EMBL" id="JACNYK010000001">
    <property type="protein sequence ID" value="MBD1424513.1"/>
    <property type="molecule type" value="Genomic_DNA"/>
</dbReference>
<protein>
    <submittedName>
        <fullName evidence="2">Uncharacterized protein</fullName>
    </submittedName>
</protein>
<dbReference type="Proteomes" id="UP000606494">
    <property type="component" value="Unassembled WGS sequence"/>
</dbReference>
<gene>
    <name evidence="2" type="ORF">H8B17_02880</name>
</gene>
<feature type="compositionally biased region" description="Polar residues" evidence="1">
    <location>
        <begin position="51"/>
        <end position="67"/>
    </location>
</feature>
<sequence length="67" mass="7501">MKKLNRPKKKDVGILQERQTYIPPMIQGMSIEMEYSIASGSGAGNIGSGSVNEQWDQESTQSKEINW</sequence>
<evidence type="ECO:0000256" key="1">
    <source>
        <dbReference type="SAM" id="MobiDB-lite"/>
    </source>
</evidence>
<dbReference type="RefSeq" id="WP_190307651.1">
    <property type="nucleotide sequence ID" value="NZ_JACNYK010000001.1"/>
</dbReference>
<evidence type="ECO:0000313" key="3">
    <source>
        <dbReference type="Proteomes" id="UP000606494"/>
    </source>
</evidence>
<accession>A0ABR7XZQ4</accession>
<evidence type="ECO:0000313" key="2">
    <source>
        <dbReference type="EMBL" id="MBD1424513.1"/>
    </source>
</evidence>
<comment type="caution">
    <text evidence="2">The sequence shown here is derived from an EMBL/GenBank/DDBJ whole genome shotgun (WGS) entry which is preliminary data.</text>
</comment>
<organism evidence="2 3">
    <name type="scientific">Sphingobacterium arenae</name>
    <dbReference type="NCBI Taxonomy" id="1280598"/>
    <lineage>
        <taxon>Bacteria</taxon>
        <taxon>Pseudomonadati</taxon>
        <taxon>Bacteroidota</taxon>
        <taxon>Sphingobacteriia</taxon>
        <taxon>Sphingobacteriales</taxon>
        <taxon>Sphingobacteriaceae</taxon>
        <taxon>Sphingobacterium</taxon>
    </lineage>
</organism>
<feature type="region of interest" description="Disordered" evidence="1">
    <location>
        <begin position="42"/>
        <end position="67"/>
    </location>
</feature>
<name>A0ABR7XZQ4_9SPHI</name>
<reference evidence="2 3" key="1">
    <citation type="submission" date="2020-08" db="EMBL/GenBank/DDBJ databases">
        <title>Sphingobacterium sp. DN00404 isolated from aquaculture water.</title>
        <authorList>
            <person name="Zhang M."/>
        </authorList>
    </citation>
    <scope>NUCLEOTIDE SEQUENCE [LARGE SCALE GENOMIC DNA]</scope>
    <source>
        <strain evidence="2 3">KCTC 32294</strain>
    </source>
</reference>
<keyword evidence="3" id="KW-1185">Reference proteome</keyword>
<proteinExistence type="predicted"/>